<dbReference type="InterPro" id="IPR001841">
    <property type="entry name" value="Znf_RING"/>
</dbReference>
<dbReference type="SUPFAM" id="SSF57850">
    <property type="entry name" value="RING/U-box"/>
    <property type="match status" value="1"/>
</dbReference>
<evidence type="ECO:0000256" key="3">
    <source>
        <dbReference type="ARBA" id="ARBA00022833"/>
    </source>
</evidence>
<evidence type="ECO:0000256" key="2">
    <source>
        <dbReference type="ARBA" id="ARBA00022771"/>
    </source>
</evidence>
<evidence type="ECO:0000313" key="6">
    <source>
        <dbReference type="Ensembl" id="ENSAPEP00000005391.1"/>
    </source>
</evidence>
<dbReference type="InterPro" id="IPR013083">
    <property type="entry name" value="Znf_RING/FYVE/PHD"/>
</dbReference>
<name>A0A3P8RZ82_AMPPE</name>
<dbReference type="GeneTree" id="ENSGT01150000288711"/>
<sequence length="75" mass="8569">NKQQPPRCSICQDAFTEPVSTPCGHNYCKSCITGYWDSSDLTQCPLCLFYFRHLHFQNNRKHNNGVCKSLGTLQS</sequence>
<keyword evidence="2 4" id="KW-0863">Zinc-finger</keyword>
<dbReference type="PANTHER" id="PTHR25465">
    <property type="entry name" value="B-BOX DOMAIN CONTAINING"/>
    <property type="match status" value="1"/>
</dbReference>
<dbReference type="InterPro" id="IPR017907">
    <property type="entry name" value="Znf_RING_CS"/>
</dbReference>
<evidence type="ECO:0000256" key="1">
    <source>
        <dbReference type="ARBA" id="ARBA00022723"/>
    </source>
</evidence>
<dbReference type="Pfam" id="PF13445">
    <property type="entry name" value="zf-RING_UBOX"/>
    <property type="match status" value="1"/>
</dbReference>
<evidence type="ECO:0000256" key="4">
    <source>
        <dbReference type="PROSITE-ProRule" id="PRU00175"/>
    </source>
</evidence>
<reference evidence="6 7" key="1">
    <citation type="submission" date="2018-03" db="EMBL/GenBank/DDBJ databases">
        <title>Finding Nemo's genes: A chromosome-scale reference assembly of the genome of the orange clownfish Amphiprion percula.</title>
        <authorList>
            <person name="Lehmann R."/>
        </authorList>
    </citation>
    <scope>NUCLEOTIDE SEQUENCE</scope>
</reference>
<accession>A0A3P8RZ82</accession>
<dbReference type="Proteomes" id="UP000265080">
    <property type="component" value="Chromosome 21"/>
</dbReference>
<keyword evidence="1" id="KW-0479">Metal-binding</keyword>
<dbReference type="AlphaFoldDB" id="A0A3P8RZ82"/>
<organism evidence="6 7">
    <name type="scientific">Amphiprion percula</name>
    <name type="common">Orange clownfish</name>
    <name type="synonym">Lutjanus percula</name>
    <dbReference type="NCBI Taxonomy" id="161767"/>
    <lineage>
        <taxon>Eukaryota</taxon>
        <taxon>Metazoa</taxon>
        <taxon>Chordata</taxon>
        <taxon>Craniata</taxon>
        <taxon>Vertebrata</taxon>
        <taxon>Euteleostomi</taxon>
        <taxon>Actinopterygii</taxon>
        <taxon>Neopterygii</taxon>
        <taxon>Teleostei</taxon>
        <taxon>Neoteleostei</taxon>
        <taxon>Acanthomorphata</taxon>
        <taxon>Ovalentaria</taxon>
        <taxon>Pomacentridae</taxon>
        <taxon>Amphiprion</taxon>
    </lineage>
</organism>
<reference evidence="6" key="2">
    <citation type="submission" date="2025-08" db="UniProtKB">
        <authorList>
            <consortium name="Ensembl"/>
        </authorList>
    </citation>
    <scope>IDENTIFICATION</scope>
</reference>
<dbReference type="PANTHER" id="PTHR25465:SF32">
    <property type="entry name" value="BLOODTHIRSTY-RELATED GENE FAMILY, MEMBER 16 ISOFORM X1-RELATED"/>
    <property type="match status" value="1"/>
</dbReference>
<keyword evidence="3" id="KW-0862">Zinc</keyword>
<protein>
    <recommendedName>
        <fullName evidence="5">RING-type domain-containing protein</fullName>
    </recommendedName>
</protein>
<dbReference type="Ensembl" id="ENSAPET00000005533.1">
    <property type="protein sequence ID" value="ENSAPEP00000005391.1"/>
    <property type="gene ID" value="ENSAPEG00000003867.1"/>
</dbReference>
<dbReference type="SMART" id="SM00184">
    <property type="entry name" value="RING"/>
    <property type="match status" value="1"/>
</dbReference>
<proteinExistence type="predicted"/>
<dbReference type="PROSITE" id="PS50089">
    <property type="entry name" value="ZF_RING_2"/>
    <property type="match status" value="1"/>
</dbReference>
<evidence type="ECO:0000259" key="5">
    <source>
        <dbReference type="PROSITE" id="PS50089"/>
    </source>
</evidence>
<keyword evidence="7" id="KW-1185">Reference proteome</keyword>
<dbReference type="InterPro" id="IPR027370">
    <property type="entry name" value="Znf-RING_euk"/>
</dbReference>
<dbReference type="PROSITE" id="PS00518">
    <property type="entry name" value="ZF_RING_1"/>
    <property type="match status" value="1"/>
</dbReference>
<dbReference type="InterPro" id="IPR051051">
    <property type="entry name" value="E3_ubiq-ligase_TRIM/RNF"/>
</dbReference>
<feature type="domain" description="RING-type" evidence="5">
    <location>
        <begin position="8"/>
        <end position="47"/>
    </location>
</feature>
<dbReference type="Gene3D" id="3.30.40.10">
    <property type="entry name" value="Zinc/RING finger domain, C3HC4 (zinc finger)"/>
    <property type="match status" value="1"/>
</dbReference>
<evidence type="ECO:0000313" key="7">
    <source>
        <dbReference type="Proteomes" id="UP000265080"/>
    </source>
</evidence>
<reference evidence="6" key="3">
    <citation type="submission" date="2025-09" db="UniProtKB">
        <authorList>
            <consortium name="Ensembl"/>
        </authorList>
    </citation>
    <scope>IDENTIFICATION</scope>
</reference>
<dbReference type="STRING" id="161767.ENSAPEP00000005391"/>
<dbReference type="GO" id="GO:0008270">
    <property type="term" value="F:zinc ion binding"/>
    <property type="evidence" value="ECO:0007669"/>
    <property type="project" value="UniProtKB-KW"/>
</dbReference>